<proteinExistence type="predicted"/>
<protein>
    <submittedName>
        <fullName evidence="1">Uncharacterized protein</fullName>
    </submittedName>
</protein>
<gene>
    <name evidence="1" type="ORF">CR152_26750</name>
</gene>
<keyword evidence="2" id="KW-1185">Reference proteome</keyword>
<dbReference type="Proteomes" id="UP000229897">
    <property type="component" value="Chromosome"/>
</dbReference>
<evidence type="ECO:0000313" key="2">
    <source>
        <dbReference type="Proteomes" id="UP000229897"/>
    </source>
</evidence>
<dbReference type="KEGG" id="mass:CR152_26750"/>
<evidence type="ECO:0000313" key="1">
    <source>
        <dbReference type="EMBL" id="ATQ77704.1"/>
    </source>
</evidence>
<reference evidence="1" key="1">
    <citation type="submission" date="2017-10" db="EMBL/GenBank/DDBJ databases">
        <title>Massilia psychrophilum sp. nov., a novel purple-pigmented bacterium isolated from Tianshan glacier, Xinjiang Municipality, China.</title>
        <authorList>
            <person name="Wang H."/>
        </authorList>
    </citation>
    <scope>NUCLEOTIDE SEQUENCE [LARGE SCALE GENOMIC DNA]</scope>
    <source>
        <strain evidence="1">B2</strain>
    </source>
</reference>
<accession>A0A2D2DRV8</accession>
<dbReference type="AlphaFoldDB" id="A0A2D2DRV8"/>
<organism evidence="1 2">
    <name type="scientific">Massilia violaceinigra</name>
    <dbReference type="NCBI Taxonomy" id="2045208"/>
    <lineage>
        <taxon>Bacteria</taxon>
        <taxon>Pseudomonadati</taxon>
        <taxon>Pseudomonadota</taxon>
        <taxon>Betaproteobacteria</taxon>
        <taxon>Burkholderiales</taxon>
        <taxon>Oxalobacteraceae</taxon>
        <taxon>Telluria group</taxon>
        <taxon>Massilia</taxon>
    </lineage>
</organism>
<dbReference type="EMBL" id="CP024608">
    <property type="protein sequence ID" value="ATQ77704.1"/>
    <property type="molecule type" value="Genomic_DNA"/>
</dbReference>
<name>A0A2D2DRV8_9BURK</name>
<sequence length="103" mass="11805">MFLVIGPYRDLPAKMNIFTRDAARGFLPELHQVMLKIGYEMGPSSAKLDCVCFQMGWGSRVKWLYGMPQVVEVCKIGEKTIEVRGPVRSLNTVHMFLRWKLGE</sequence>